<dbReference type="InterPro" id="IPR003018">
    <property type="entry name" value="GAF"/>
</dbReference>
<dbReference type="SUPFAM" id="SSF55781">
    <property type="entry name" value="GAF domain-like"/>
    <property type="match status" value="1"/>
</dbReference>
<evidence type="ECO:0000313" key="3">
    <source>
        <dbReference type="Proteomes" id="UP000215256"/>
    </source>
</evidence>
<organism evidence="2 3">
    <name type="scientific">Ochrobactrum quorumnocens</name>
    <dbReference type="NCBI Taxonomy" id="271865"/>
    <lineage>
        <taxon>Bacteria</taxon>
        <taxon>Pseudomonadati</taxon>
        <taxon>Pseudomonadota</taxon>
        <taxon>Alphaproteobacteria</taxon>
        <taxon>Hyphomicrobiales</taxon>
        <taxon>Brucellaceae</taxon>
        <taxon>Brucella/Ochrobactrum group</taxon>
        <taxon>Ochrobactrum</taxon>
    </lineage>
</organism>
<dbReference type="SMART" id="SM00065">
    <property type="entry name" value="GAF"/>
    <property type="match status" value="1"/>
</dbReference>
<dbReference type="InterPro" id="IPR007492">
    <property type="entry name" value="LytTR_DNA-bd_dom"/>
</dbReference>
<feature type="domain" description="HTH LytTR-type" evidence="1">
    <location>
        <begin position="249"/>
        <end position="306"/>
    </location>
</feature>
<dbReference type="Pfam" id="PF04397">
    <property type="entry name" value="LytTR"/>
    <property type="match status" value="1"/>
</dbReference>
<dbReference type="RefSeq" id="WP_208636282.1">
    <property type="nucleotide sequence ID" value="NZ_CP022603.1"/>
</dbReference>
<dbReference type="AlphaFoldDB" id="A0A248UBP0"/>
<dbReference type="KEGG" id="och:CES85_4614"/>
<dbReference type="EMBL" id="CP022603">
    <property type="protein sequence ID" value="ASV83831.1"/>
    <property type="molecule type" value="Genomic_DNA"/>
</dbReference>
<proteinExistence type="predicted"/>
<accession>A0A248UBP0</accession>
<gene>
    <name evidence="2" type="ORF">CES85_4614</name>
</gene>
<dbReference type="Proteomes" id="UP000215256">
    <property type="component" value="Chromosome 2"/>
</dbReference>
<evidence type="ECO:0000313" key="2">
    <source>
        <dbReference type="EMBL" id="ASV83831.1"/>
    </source>
</evidence>
<dbReference type="GO" id="GO:0003677">
    <property type="term" value="F:DNA binding"/>
    <property type="evidence" value="ECO:0007669"/>
    <property type="project" value="InterPro"/>
</dbReference>
<dbReference type="Gene3D" id="2.40.50.1020">
    <property type="entry name" value="LytTr DNA-binding domain"/>
    <property type="match status" value="1"/>
</dbReference>
<reference evidence="2 3" key="1">
    <citation type="submission" date="2017-07" db="EMBL/GenBank/DDBJ databases">
        <title>Phylogenetic study on the rhizospheric bacterium Ochrobactrum sp. A44.</title>
        <authorList>
            <person name="Krzyzanowska D.M."/>
            <person name="Ossowicki A."/>
            <person name="Rajewska M."/>
            <person name="Maciag T."/>
            <person name="Kaczynski Z."/>
            <person name="Czerwicka M."/>
            <person name="Jafra S."/>
        </authorList>
    </citation>
    <scope>NUCLEOTIDE SEQUENCE [LARGE SCALE GENOMIC DNA]</scope>
    <source>
        <strain evidence="2 3">A44</strain>
    </source>
</reference>
<dbReference type="PROSITE" id="PS50930">
    <property type="entry name" value="HTH_LYTTR"/>
    <property type="match status" value="1"/>
</dbReference>
<name>A0A248UBP0_9HYPH</name>
<dbReference type="Pfam" id="PF01590">
    <property type="entry name" value="GAF"/>
    <property type="match status" value="1"/>
</dbReference>
<protein>
    <submittedName>
        <fullName evidence="2">GAF domain protein</fullName>
    </submittedName>
</protein>
<evidence type="ECO:0000259" key="1">
    <source>
        <dbReference type="PROSITE" id="PS50930"/>
    </source>
</evidence>
<dbReference type="Gene3D" id="3.30.450.40">
    <property type="match status" value="1"/>
</dbReference>
<dbReference type="SMART" id="SM00850">
    <property type="entry name" value="LytTR"/>
    <property type="match status" value="1"/>
</dbReference>
<sequence length="306" mass="34953">MDRIIEAYQICSEKDCADEPSMDWPYICAMDLLTHPLNTAIADYLDFVGNASNADRAWIIEYRHDLLRFRNIYEWCRGGTVSFLEELQEAPTTLIGWLHRYLAAGKAVAVNNVHSLPRAARAIQVEFSRQGNKSILSIPIFYDGRLRGIIGFDTTREYHQWSGAEIKAMFQCANLIAQAQYGSNNKQIAIAPEEETEPVVYLRKRGVVRGVAPETIVGVRSAGNYSEIWLNDGSMLLDSRSLGIWISILPESYFFRVHRTAFVNALHVSDVDRSKPDKWLIKMRAIQQSWPVSRVYRKPLRERLGV</sequence>
<dbReference type="InterPro" id="IPR029016">
    <property type="entry name" value="GAF-like_dom_sf"/>
</dbReference>